<keyword evidence="3" id="KW-1185">Reference proteome</keyword>
<name>A0AA40CGH7_9PEZI</name>
<gene>
    <name evidence="2" type="ORF">B0T17DRAFT_480704</name>
</gene>
<evidence type="ECO:0000313" key="2">
    <source>
        <dbReference type="EMBL" id="KAK0636469.1"/>
    </source>
</evidence>
<feature type="non-terminal residue" evidence="2">
    <location>
        <position position="1"/>
    </location>
</feature>
<keyword evidence="1" id="KW-0732">Signal</keyword>
<proteinExistence type="predicted"/>
<comment type="caution">
    <text evidence="2">The sequence shown here is derived from an EMBL/GenBank/DDBJ whole genome shotgun (WGS) entry which is preliminary data.</text>
</comment>
<feature type="signal peptide" evidence="1">
    <location>
        <begin position="1"/>
        <end position="31"/>
    </location>
</feature>
<feature type="chain" id="PRO_5041325870" evidence="1">
    <location>
        <begin position="32"/>
        <end position="181"/>
    </location>
</feature>
<dbReference type="EMBL" id="JAULSR010000001">
    <property type="protein sequence ID" value="KAK0636469.1"/>
    <property type="molecule type" value="Genomic_DNA"/>
</dbReference>
<dbReference type="Proteomes" id="UP001174934">
    <property type="component" value="Unassembled WGS sequence"/>
</dbReference>
<dbReference type="AlphaFoldDB" id="A0AA40CGH7"/>
<reference evidence="2" key="1">
    <citation type="submission" date="2023-06" db="EMBL/GenBank/DDBJ databases">
        <title>Genome-scale phylogeny and comparative genomics of the fungal order Sordariales.</title>
        <authorList>
            <consortium name="Lawrence Berkeley National Laboratory"/>
            <person name="Hensen N."/>
            <person name="Bonometti L."/>
            <person name="Westerberg I."/>
            <person name="Brannstrom I.O."/>
            <person name="Guillou S."/>
            <person name="Cros-Aarteil S."/>
            <person name="Calhoun S."/>
            <person name="Haridas S."/>
            <person name="Kuo A."/>
            <person name="Mondo S."/>
            <person name="Pangilinan J."/>
            <person name="Riley R."/>
            <person name="LaButti K."/>
            <person name="Andreopoulos B."/>
            <person name="Lipzen A."/>
            <person name="Chen C."/>
            <person name="Yanf M."/>
            <person name="Daum C."/>
            <person name="Ng V."/>
            <person name="Clum A."/>
            <person name="Steindorff A."/>
            <person name="Ohm R."/>
            <person name="Martin F."/>
            <person name="Silar P."/>
            <person name="Natvig D."/>
            <person name="Lalanne C."/>
            <person name="Gautier V."/>
            <person name="Ament-velasquez S.L."/>
            <person name="Kruys A."/>
            <person name="Hutchinson M.I."/>
            <person name="Powell A.J."/>
            <person name="Barry K."/>
            <person name="Miller A.N."/>
            <person name="Grigoriev I.V."/>
            <person name="Debuchy R."/>
            <person name="Gladieux P."/>
            <person name="Thoren M.H."/>
            <person name="Johannesson H."/>
        </authorList>
    </citation>
    <scope>NUCLEOTIDE SEQUENCE</scope>
    <source>
        <strain evidence="2">SMH3391-2</strain>
    </source>
</reference>
<accession>A0AA40CGH7</accession>
<organism evidence="2 3">
    <name type="scientific">Bombardia bombarda</name>
    <dbReference type="NCBI Taxonomy" id="252184"/>
    <lineage>
        <taxon>Eukaryota</taxon>
        <taxon>Fungi</taxon>
        <taxon>Dikarya</taxon>
        <taxon>Ascomycota</taxon>
        <taxon>Pezizomycotina</taxon>
        <taxon>Sordariomycetes</taxon>
        <taxon>Sordariomycetidae</taxon>
        <taxon>Sordariales</taxon>
        <taxon>Lasiosphaeriaceae</taxon>
        <taxon>Bombardia</taxon>
    </lineage>
</organism>
<evidence type="ECO:0000256" key="1">
    <source>
        <dbReference type="SAM" id="SignalP"/>
    </source>
</evidence>
<evidence type="ECO:0000313" key="3">
    <source>
        <dbReference type="Proteomes" id="UP001174934"/>
    </source>
</evidence>
<sequence length="181" mass="19001">LPHLTATPTRHPASCASLSLPLLSLLDAVLPAPPQATLSIGSGPGLLEALLLHHHPRRAGASPASFYGVEVAGPSSPPPTQQVNRFLPEPNAVVVAGTWAVANEAAEGLLFVYPRQPGLVQAYLERGAGRVRVAVWIGPKCDLDEFTRPLRAWGVEDGGSGSADGRVVEEGEAVVVFRRRG</sequence>
<protein>
    <submittedName>
        <fullName evidence="2">Uncharacterized protein</fullName>
    </submittedName>
</protein>